<evidence type="ECO:0000313" key="1">
    <source>
        <dbReference type="EMBL" id="AET38471.1"/>
    </source>
</evidence>
<dbReference type="InterPro" id="IPR031779">
    <property type="entry name" value="Psy3"/>
</dbReference>
<accession>G8JQ08</accession>
<dbReference type="FunCoup" id="G8JQ08">
    <property type="interactions" value="20"/>
</dbReference>
<dbReference type="GeneID" id="11470820"/>
<dbReference type="Pfam" id="PF16836">
    <property type="entry name" value="PSY3"/>
    <property type="match status" value="1"/>
</dbReference>
<dbReference type="Gene3D" id="3.40.50.300">
    <property type="entry name" value="P-loop containing nucleotide triphosphate hydrolases"/>
    <property type="match status" value="1"/>
</dbReference>
<dbReference type="Proteomes" id="UP000006790">
    <property type="component" value="Chromosome 2"/>
</dbReference>
<evidence type="ECO:0000313" key="2">
    <source>
        <dbReference type="Proteomes" id="UP000006790"/>
    </source>
</evidence>
<protein>
    <recommendedName>
        <fullName evidence="3">DNA recombination and repair protein Rad51-like C-terminal domain-containing protein</fullName>
    </recommendedName>
</protein>
<dbReference type="CDD" id="cd19480">
    <property type="entry name" value="Psy3"/>
    <property type="match status" value="1"/>
</dbReference>
<organism evidence="1 2">
    <name type="scientific">Eremothecium cymbalariae (strain CBS 270.75 / DBVPG 7215 / KCTC 17166 / NRRL Y-17582)</name>
    <name type="common">Yeast</name>
    <dbReference type="NCBI Taxonomy" id="931890"/>
    <lineage>
        <taxon>Eukaryota</taxon>
        <taxon>Fungi</taxon>
        <taxon>Dikarya</taxon>
        <taxon>Ascomycota</taxon>
        <taxon>Saccharomycotina</taxon>
        <taxon>Saccharomycetes</taxon>
        <taxon>Saccharomycetales</taxon>
        <taxon>Saccharomycetaceae</taxon>
        <taxon>Eremothecium</taxon>
    </lineage>
</organism>
<dbReference type="GO" id="GO:0000725">
    <property type="term" value="P:recombinational repair"/>
    <property type="evidence" value="ECO:0007669"/>
    <property type="project" value="InterPro"/>
</dbReference>
<dbReference type="InterPro" id="IPR027417">
    <property type="entry name" value="P-loop_NTPase"/>
</dbReference>
<dbReference type="EMBL" id="CP002498">
    <property type="protein sequence ID" value="AET38471.1"/>
    <property type="molecule type" value="Genomic_DNA"/>
</dbReference>
<sequence length="223" mass="25644">MDIVYRCKVYPLDRFLKPHLYTLNWLPELSVDDKRKPVRFLHIVEKSMGLLDRWKASFLRQLLDQNDPATVLVIDAISIWSRMLPHKSESQVHYLNNPSILQFSGLVGFLAQLCESPDLALRSRCDIHASLDAPLKTVILDNLSAYYFQENASLETLRKLLETLHATLGCAVVTFGYGIEYYEGVDNTYPTRPSEIKGPWPTRLDYSYLKAMDSVLVFTQDKN</sequence>
<name>G8JQ08_ERECY</name>
<proteinExistence type="predicted"/>
<dbReference type="InParanoid" id="G8JQ08"/>
<dbReference type="eggNOG" id="ENOG502S12B">
    <property type="taxonomic scope" value="Eukaryota"/>
</dbReference>
<dbReference type="OMA" id="AHCRVYP"/>
<dbReference type="OrthoDB" id="4055611at2759"/>
<dbReference type="HOGENOM" id="CLU_103058_0_0_1"/>
<keyword evidence="2" id="KW-1185">Reference proteome</keyword>
<evidence type="ECO:0008006" key="3">
    <source>
        <dbReference type="Google" id="ProtNLM"/>
    </source>
</evidence>
<dbReference type="GO" id="GO:0005634">
    <property type="term" value="C:nucleus"/>
    <property type="evidence" value="ECO:0007669"/>
    <property type="project" value="InterPro"/>
</dbReference>
<dbReference type="RefSeq" id="XP_003645288.1">
    <property type="nucleotide sequence ID" value="XM_003645240.1"/>
</dbReference>
<dbReference type="GO" id="GO:0097196">
    <property type="term" value="C:Shu complex"/>
    <property type="evidence" value="ECO:0007669"/>
    <property type="project" value="InterPro"/>
</dbReference>
<reference evidence="2" key="1">
    <citation type="journal article" date="2012" name="G3 (Bethesda)">
        <title>Pichia sorbitophila, an interspecies yeast hybrid reveals early steps of genome resolution following polyploidization.</title>
        <authorList>
            <person name="Leh Louis V."/>
            <person name="Despons L."/>
            <person name="Friedrich A."/>
            <person name="Martin T."/>
            <person name="Durrens P."/>
            <person name="Casaregola S."/>
            <person name="Neuveglise C."/>
            <person name="Fairhead C."/>
            <person name="Marck C."/>
            <person name="Cruz J.A."/>
            <person name="Straub M.L."/>
            <person name="Kugler V."/>
            <person name="Sacerdot C."/>
            <person name="Uzunov Z."/>
            <person name="Thierry A."/>
            <person name="Weiss S."/>
            <person name="Bleykasten C."/>
            <person name="De Montigny J."/>
            <person name="Jacques N."/>
            <person name="Jung P."/>
            <person name="Lemaire M."/>
            <person name="Mallet S."/>
            <person name="Morel G."/>
            <person name="Richard G.F."/>
            <person name="Sarkar A."/>
            <person name="Savel G."/>
            <person name="Schacherer J."/>
            <person name="Seret M.L."/>
            <person name="Talla E."/>
            <person name="Samson G."/>
            <person name="Jubin C."/>
            <person name="Poulain J."/>
            <person name="Vacherie B."/>
            <person name="Barbe V."/>
            <person name="Pelletier E."/>
            <person name="Sherman D.J."/>
            <person name="Westhof E."/>
            <person name="Weissenbach J."/>
            <person name="Baret P.V."/>
            <person name="Wincker P."/>
            <person name="Gaillardin C."/>
            <person name="Dujon B."/>
            <person name="Souciet J.L."/>
        </authorList>
    </citation>
    <scope>NUCLEOTIDE SEQUENCE [LARGE SCALE GENOMIC DNA]</scope>
    <source>
        <strain evidence="2">CBS 270.75 / DBVPG 7215 / KCTC 17166 / NRRL Y-17582</strain>
    </source>
</reference>
<dbReference type="KEGG" id="erc:Ecym_2772"/>
<dbReference type="STRING" id="931890.G8JQ08"/>
<gene>
    <name evidence="1" type="ordered locus">Ecym_2772</name>
</gene>
<dbReference type="AlphaFoldDB" id="G8JQ08"/>